<proteinExistence type="predicted"/>
<sequence length="860" mass="96434">MSSVLATIVQPKLPQNETRPPSPPPSASEYQEWRTGSISFPKPRTTTYCIEPTSLVLPSPTTSVIYLDSSIDSGTYASVLDGCKCPTFGKQVHGHSVKSGFHRHEFVQTKLLQMYSRCASFNDAAKMFDIMPVRNLYSWTAILDICIKNRYYEEAFLLFVDLLSEDFELKFFVFPVVLGICSGYGGVRLGRQLHGIAIKNEFVSNIYVSNAFIDMYGKCRSLDDSKKVLNLMKDRDCVSWNSVITACAVNGMVDESLEFMERMSTEDNLLPNVVSWSAIIGGLSHNGHDEEAIEMFYKMKESGFKPNARTLASVLPACARLQRLCLGKEIHGYITRHGFMSNAFIVNGLVDLYRRCRDMERAQNVFSEYSVKNEVSYNTMIVGYCENGNIQSAKELFNQLEIEGRRKDVITWNSMISGYVNNLMFDEALRTFRGLVVEEIEADSFTLGSSLSACANLSSLRCGKELHSFAIVRGLESNPFVGGSLVEMYCKCEDLKAAERAFHGIIERDTAAWNALISGYARCNQIESVKQSIQKMEEEGFEPNAHTWNGIIAGQVEQEQNELVLELFLEMQKSNFKPDIYSVGIILPVCSRLASIGRGKQVHSYAIRHGFESDAYIGAALIDMYAKCGSINHSKLVYDGIKSYNLVTENAMLTAYAMNGYGEEGIVFFRRLLDEGFRPDEVTFLSVLSSCVHAGSVEIGKECYKLMGHYGVTPTLKHYTCLVDLISRAGKLDEALNVIRNMPMETDVVIWGALLGGCIIHGNVDLGELAANKLIELEPYNTGNHVMLANLYASAGRWEDFARTRQAISDKQLHKSPGCSWIEDRDEIHVFVASDRSHKRANDIYTILDNLTYEMRLEQD</sequence>
<dbReference type="Proteomes" id="UP001060085">
    <property type="component" value="Linkage Group LG06"/>
</dbReference>
<name>A0ACC0A9L7_CATRO</name>
<dbReference type="EMBL" id="CM044706">
    <property type="protein sequence ID" value="KAI5657613.1"/>
    <property type="molecule type" value="Genomic_DNA"/>
</dbReference>
<evidence type="ECO:0000313" key="2">
    <source>
        <dbReference type="Proteomes" id="UP001060085"/>
    </source>
</evidence>
<organism evidence="1 2">
    <name type="scientific">Catharanthus roseus</name>
    <name type="common">Madagascar periwinkle</name>
    <name type="synonym">Vinca rosea</name>
    <dbReference type="NCBI Taxonomy" id="4058"/>
    <lineage>
        <taxon>Eukaryota</taxon>
        <taxon>Viridiplantae</taxon>
        <taxon>Streptophyta</taxon>
        <taxon>Embryophyta</taxon>
        <taxon>Tracheophyta</taxon>
        <taxon>Spermatophyta</taxon>
        <taxon>Magnoliopsida</taxon>
        <taxon>eudicotyledons</taxon>
        <taxon>Gunneridae</taxon>
        <taxon>Pentapetalae</taxon>
        <taxon>asterids</taxon>
        <taxon>lamiids</taxon>
        <taxon>Gentianales</taxon>
        <taxon>Apocynaceae</taxon>
        <taxon>Rauvolfioideae</taxon>
        <taxon>Vinceae</taxon>
        <taxon>Catharanthinae</taxon>
        <taxon>Catharanthus</taxon>
    </lineage>
</organism>
<protein>
    <submittedName>
        <fullName evidence="1">Uncharacterized protein</fullName>
    </submittedName>
</protein>
<evidence type="ECO:0000313" key="1">
    <source>
        <dbReference type="EMBL" id="KAI5657613.1"/>
    </source>
</evidence>
<comment type="caution">
    <text evidence="1">The sequence shown here is derived from an EMBL/GenBank/DDBJ whole genome shotgun (WGS) entry which is preliminary data.</text>
</comment>
<keyword evidence="2" id="KW-1185">Reference proteome</keyword>
<gene>
    <name evidence="1" type="ORF">M9H77_26406</name>
</gene>
<reference evidence="2" key="1">
    <citation type="journal article" date="2023" name="Nat. Plants">
        <title>Single-cell RNA sequencing provides a high-resolution roadmap for understanding the multicellular compartmentation of specialized metabolism.</title>
        <authorList>
            <person name="Sun S."/>
            <person name="Shen X."/>
            <person name="Li Y."/>
            <person name="Li Y."/>
            <person name="Wang S."/>
            <person name="Li R."/>
            <person name="Zhang H."/>
            <person name="Shen G."/>
            <person name="Guo B."/>
            <person name="Wei J."/>
            <person name="Xu J."/>
            <person name="St-Pierre B."/>
            <person name="Chen S."/>
            <person name="Sun C."/>
        </authorList>
    </citation>
    <scope>NUCLEOTIDE SEQUENCE [LARGE SCALE GENOMIC DNA]</scope>
</reference>
<accession>A0ACC0A9L7</accession>